<evidence type="ECO:0000256" key="1">
    <source>
        <dbReference type="SAM" id="MobiDB-lite"/>
    </source>
</evidence>
<evidence type="ECO:0000313" key="4">
    <source>
        <dbReference type="EMBL" id="WFD40680.1"/>
    </source>
</evidence>
<feature type="compositionally biased region" description="Low complexity" evidence="1">
    <location>
        <begin position="170"/>
        <end position="179"/>
    </location>
</feature>
<feature type="domain" description="BAG" evidence="3">
    <location>
        <begin position="250"/>
        <end position="295"/>
    </location>
</feature>
<gene>
    <name evidence="4" type="ORF">MJAP1_003668</name>
</gene>
<organism evidence="4 5">
    <name type="scientific">Malassezia japonica</name>
    <dbReference type="NCBI Taxonomy" id="223818"/>
    <lineage>
        <taxon>Eukaryota</taxon>
        <taxon>Fungi</taxon>
        <taxon>Dikarya</taxon>
        <taxon>Basidiomycota</taxon>
        <taxon>Ustilaginomycotina</taxon>
        <taxon>Malasseziomycetes</taxon>
        <taxon>Malasseziales</taxon>
        <taxon>Malasseziaceae</taxon>
        <taxon>Malassezia</taxon>
    </lineage>
</organism>
<proteinExistence type="predicted"/>
<dbReference type="PROSITE" id="PS50053">
    <property type="entry name" value="UBIQUITIN_2"/>
    <property type="match status" value="1"/>
</dbReference>
<protein>
    <recommendedName>
        <fullName evidence="6">Ubiquitin-like domain-containing protein</fullName>
    </recommendedName>
</protein>
<dbReference type="InterPro" id="IPR036533">
    <property type="entry name" value="BAG_dom_sf"/>
</dbReference>
<dbReference type="GeneID" id="85227319"/>
<dbReference type="Pfam" id="PF00240">
    <property type="entry name" value="ubiquitin"/>
    <property type="match status" value="1"/>
</dbReference>
<keyword evidence="5" id="KW-1185">Reference proteome</keyword>
<dbReference type="EMBL" id="CP119964">
    <property type="protein sequence ID" value="WFD40680.1"/>
    <property type="molecule type" value="Genomic_DNA"/>
</dbReference>
<dbReference type="GO" id="GO:0051087">
    <property type="term" value="F:protein-folding chaperone binding"/>
    <property type="evidence" value="ECO:0007669"/>
    <property type="project" value="InterPro"/>
</dbReference>
<dbReference type="Pfam" id="PF02179">
    <property type="entry name" value="BAG"/>
    <property type="match status" value="1"/>
</dbReference>
<dbReference type="RefSeq" id="XP_060123577.1">
    <property type="nucleotide sequence ID" value="XM_060267594.1"/>
</dbReference>
<dbReference type="InterPro" id="IPR003103">
    <property type="entry name" value="BAG_domain"/>
</dbReference>
<feature type="compositionally biased region" description="Low complexity" evidence="1">
    <location>
        <begin position="112"/>
        <end position="151"/>
    </location>
</feature>
<feature type="compositionally biased region" description="Polar residues" evidence="1">
    <location>
        <begin position="227"/>
        <end position="236"/>
    </location>
</feature>
<evidence type="ECO:0000259" key="2">
    <source>
        <dbReference type="PROSITE" id="PS50053"/>
    </source>
</evidence>
<reference evidence="4" key="1">
    <citation type="submission" date="2023-03" db="EMBL/GenBank/DDBJ databases">
        <title>Mating type loci evolution in Malassezia.</title>
        <authorList>
            <person name="Coelho M.A."/>
        </authorList>
    </citation>
    <scope>NUCLEOTIDE SEQUENCE</scope>
    <source>
        <strain evidence="4">CBS 9431</strain>
    </source>
</reference>
<feature type="region of interest" description="Disordered" evidence="1">
    <location>
        <begin position="97"/>
        <end position="157"/>
    </location>
</feature>
<evidence type="ECO:0000313" key="5">
    <source>
        <dbReference type="Proteomes" id="UP001217754"/>
    </source>
</evidence>
<dbReference type="Gene3D" id="1.20.58.120">
    <property type="entry name" value="BAG domain"/>
    <property type="match status" value="1"/>
</dbReference>
<dbReference type="Gene3D" id="3.10.20.90">
    <property type="entry name" value="Phosphatidylinositol 3-kinase Catalytic Subunit, Chain A, domain 1"/>
    <property type="match status" value="1"/>
</dbReference>
<evidence type="ECO:0000259" key="3">
    <source>
        <dbReference type="PROSITE" id="PS51035"/>
    </source>
</evidence>
<feature type="region of interest" description="Disordered" evidence="1">
    <location>
        <begin position="170"/>
        <end position="189"/>
    </location>
</feature>
<dbReference type="PROSITE" id="PS51035">
    <property type="entry name" value="BAG"/>
    <property type="match status" value="1"/>
</dbReference>
<accession>A0AAF0JBX1</accession>
<sequence length="308" mass="33901">MSWLSNQWNRWNNTNAQRSSDVEYVEVIYGRQLYQVALPRVQPRVLLGHLRQEIATVFSIPVQRVKILFHGMVLKDDRVSLQEYGLDTGSRVTLVVNEPEQGHQRGPSQGRTGAQQAPMQQAPMQQAPMQQQQQQVPPQAAQGAPTQVPGQSVPQAAPGFAAAGTEYAPDAPAQQAPVQQAPPEPQLSPEEKHLKQIDEVAQHVRANLLPELEQFEQSVAALPQAKPGQQSATPQDPNAVPPARIPITQRKISELLLRELLKLDGVPIDSAVIRTARKSTVKEIQALLDRTDAAWKSAQETKGIVSDI</sequence>
<dbReference type="SUPFAM" id="SSF63491">
    <property type="entry name" value="BAG domain"/>
    <property type="match status" value="1"/>
</dbReference>
<evidence type="ECO:0008006" key="6">
    <source>
        <dbReference type="Google" id="ProtNLM"/>
    </source>
</evidence>
<feature type="region of interest" description="Disordered" evidence="1">
    <location>
        <begin position="224"/>
        <end position="243"/>
    </location>
</feature>
<name>A0AAF0JBX1_9BASI</name>
<dbReference type="Proteomes" id="UP001217754">
    <property type="component" value="Chromosome 7"/>
</dbReference>
<dbReference type="AlphaFoldDB" id="A0AAF0JBX1"/>
<dbReference type="InterPro" id="IPR029071">
    <property type="entry name" value="Ubiquitin-like_domsf"/>
</dbReference>
<feature type="domain" description="Ubiquitin-like" evidence="2">
    <location>
        <begin position="41"/>
        <end position="101"/>
    </location>
</feature>
<dbReference type="SUPFAM" id="SSF54236">
    <property type="entry name" value="Ubiquitin-like"/>
    <property type="match status" value="1"/>
</dbReference>
<dbReference type="InterPro" id="IPR000626">
    <property type="entry name" value="Ubiquitin-like_dom"/>
</dbReference>